<dbReference type="EMBL" id="LUKY01000032">
    <property type="protein sequence ID" value="OIZ95143.1"/>
    <property type="molecule type" value="Genomic_DNA"/>
</dbReference>
<dbReference type="AlphaFoldDB" id="A0A1J8PCR4"/>
<evidence type="ECO:0000313" key="2">
    <source>
        <dbReference type="Proteomes" id="UP000183924"/>
    </source>
</evidence>
<accession>A0A1J8PCR4</accession>
<evidence type="ECO:0000313" key="1">
    <source>
        <dbReference type="EMBL" id="OIZ95143.1"/>
    </source>
</evidence>
<dbReference type="InterPro" id="IPR038177">
    <property type="entry name" value="IAT_beta_sf"/>
</dbReference>
<dbReference type="Gene3D" id="2.40.160.160">
    <property type="entry name" value="Inverse autotransporter, beta-domain"/>
    <property type="match status" value="1"/>
</dbReference>
<protein>
    <submittedName>
        <fullName evidence="1">Uncharacterized protein</fullName>
    </submittedName>
</protein>
<name>A0A1J8PCR4_9COXI</name>
<dbReference type="RefSeq" id="WP_071662404.1">
    <property type="nucleotide sequence ID" value="NZ_LUKY01000032.1"/>
</dbReference>
<organism evidence="1 2">
    <name type="scientific">Candidatus Rickettsiella isopodorum</name>
    <dbReference type="NCBI Taxonomy" id="1225476"/>
    <lineage>
        <taxon>Bacteria</taxon>
        <taxon>Pseudomonadati</taxon>
        <taxon>Pseudomonadota</taxon>
        <taxon>Gammaproteobacteria</taxon>
        <taxon>Legionellales</taxon>
        <taxon>Coxiellaceae</taxon>
        <taxon>Rickettsiella</taxon>
    </lineage>
</organism>
<keyword evidence="2" id="KW-1185">Reference proteome</keyword>
<comment type="caution">
    <text evidence="1">The sequence shown here is derived from an EMBL/GenBank/DDBJ whole genome shotgun (WGS) entry which is preliminary data.</text>
</comment>
<reference evidence="1 2" key="1">
    <citation type="submission" date="2016-03" db="EMBL/GenBank/DDBJ databases">
        <title>Comparative genomics of Rickettsiella.</title>
        <authorList>
            <person name="Chandler C."/>
            <person name="Wang Y."/>
        </authorList>
    </citation>
    <scope>NUCLEOTIDE SEQUENCE [LARGE SCALE GENOMIC DNA]</scope>
    <source>
        <strain evidence="1 2">RCFS May 2013</strain>
    </source>
</reference>
<sequence length="597" mass="62727">MLKSHAFYFILFSIFFISNVQARELLPPRFSANASTGVYTVGQADLMISLDGDRQHNLYVNPQGAYGSDQQWYGDVGLGYRWIKNESAILGWYLFAGHTCAENSSGFWITNPGLEVMGSRWDARINAYIPVAGRSNELGIRRFNVVNTVFTGHTEIRNSVFNDANAIQQVGNGMDARVGYQLFRTVPLKGYLGAYFFGIANADNVCGGAAGMEYWVNDNIRVFANYSYDNYQHNHVVGGVGISFGGVRKHWTDPGLSERLTDPVERYLANLGHGSAGIPSKTLLYGIGGGSSRVLVSDSIAFFSQTGTPNGGGVGLTLANCTFENPCGPTDFSQTGVNTLNILLPNTDFYFNGGAYPAAAGVNTALTLNNGQSVFSRTANYSAPATGAARSTFNGAFNLLGNNTLDGVILVNTAVSDIGINVSGANNVLISNSVIGGANTTYETGMSIASGGSVTLENSIINSSEFAIELNNASLLMQSSVINVNSATAPAGIDATNSNAQVNDSQINVVGLVGNIVTIGVLSQSGSVTMNRSNLDVRNNDPASTTEGLLTTGGGSITMNSGTLSVSGGMSTTLASGPNINLSNVVCILNGTMVVCP</sequence>
<proteinExistence type="predicted"/>
<dbReference type="Proteomes" id="UP000183924">
    <property type="component" value="Unassembled WGS sequence"/>
</dbReference>
<dbReference type="STRING" id="1225476.A1D18_03330"/>
<gene>
    <name evidence="1" type="ORF">A1D18_03330</name>
</gene>
<dbReference type="OrthoDB" id="5647610at2"/>